<dbReference type="InterPro" id="IPR006481">
    <property type="entry name" value="Phage_lambda_GpS_holin"/>
</dbReference>
<accession>A0A0G8BEK3</accession>
<feature type="transmembrane region" description="Helical" evidence="1">
    <location>
        <begin position="20"/>
        <end position="39"/>
    </location>
</feature>
<name>A0A0G8BEK3_SERMA</name>
<evidence type="ECO:0000313" key="5">
    <source>
        <dbReference type="Proteomes" id="UP000237365"/>
    </source>
</evidence>
<proteinExistence type="predicted"/>
<dbReference type="RefSeq" id="WP_033643982.1">
    <property type="nucleotide sequence ID" value="NZ_CABHIE010000006.1"/>
</dbReference>
<gene>
    <name evidence="2" type="ORF">C3R40_004815</name>
    <name evidence="3" type="ORF">C3R40_17915</name>
    <name evidence="4" type="ORF">FHU12_0650</name>
</gene>
<evidence type="ECO:0000313" key="2">
    <source>
        <dbReference type="EMBL" id="MEX3185939.1"/>
    </source>
</evidence>
<dbReference type="AlphaFoldDB" id="A0A0G8BEK3"/>
<feature type="transmembrane region" description="Helical" evidence="1">
    <location>
        <begin position="48"/>
        <end position="68"/>
    </location>
</feature>
<evidence type="ECO:0000256" key="1">
    <source>
        <dbReference type="SAM" id="Phobius"/>
    </source>
</evidence>
<reference evidence="2 5" key="5">
    <citation type="submission" date="2024-07" db="EMBL/GenBank/DDBJ databases">
        <authorList>
            <person name="Raymann K."/>
        </authorList>
    </citation>
    <scope>NUCLEOTIDE SEQUENCE [LARGE SCALE GENOMIC DNA]</scope>
    <source>
        <strain evidence="2 5">KZ19</strain>
    </source>
</reference>
<dbReference type="EMBL" id="PQGI02000001">
    <property type="protein sequence ID" value="MEX3185939.1"/>
    <property type="molecule type" value="Genomic_DNA"/>
</dbReference>
<dbReference type="Proteomes" id="UP000320710">
    <property type="component" value="Unassembled WGS sequence"/>
</dbReference>
<keyword evidence="1" id="KW-0472">Membrane</keyword>
<dbReference type="EMBL" id="VFMJ01000001">
    <property type="protein sequence ID" value="TQI83184.1"/>
    <property type="molecule type" value="Genomic_DNA"/>
</dbReference>
<feature type="transmembrane region" description="Helical" evidence="1">
    <location>
        <begin position="74"/>
        <end position="94"/>
    </location>
</feature>
<comment type="caution">
    <text evidence="4">The sequence shown here is derived from an EMBL/GenBank/DDBJ whole genome shotgun (WGS) entry which is preliminary data.</text>
</comment>
<reference evidence="3" key="1">
    <citation type="submission" date="2018-01" db="EMBL/GenBank/DDBJ databases">
        <title>The opportunistic pathogen Serratia marcescens is an overlooked threat to honeybees.</title>
        <authorList>
            <person name="Raymann K."/>
            <person name="Shaffer Z."/>
            <person name="Coon K."/>
            <person name="Salisbury S."/>
            <person name="Moran N.A."/>
        </authorList>
    </citation>
    <scope>NUCLEOTIDE SEQUENCE [LARGE SCALE GENOMIC DNA]</scope>
    <source>
        <strain evidence="3">KZ19</strain>
    </source>
</reference>
<evidence type="ECO:0000313" key="6">
    <source>
        <dbReference type="Proteomes" id="UP000320710"/>
    </source>
</evidence>
<keyword evidence="1" id="KW-1133">Transmembrane helix</keyword>
<dbReference type="NCBIfam" id="TIGR01594">
    <property type="entry name" value="holin_lambda"/>
    <property type="match status" value="1"/>
</dbReference>
<reference evidence="2 5" key="4">
    <citation type="submission" date="2024-07" db="EMBL/GenBank/DDBJ databases">
        <title>Making a pathogen? Evaluating the impact of protist predation on the evolution of virulence in Serratia marcescens.</title>
        <authorList>
            <person name="Hopkins H."/>
            <person name="Lopezguerra C."/>
            <person name="Lau M.-J."/>
        </authorList>
    </citation>
    <scope>NUCLEOTIDE SEQUENCE [LARGE SCALE GENOMIC DNA]</scope>
    <source>
        <strain evidence="2 5">KZ19</strain>
    </source>
</reference>
<dbReference type="Proteomes" id="UP000237365">
    <property type="component" value="Unassembled WGS sequence"/>
</dbReference>
<protein>
    <submittedName>
        <fullName evidence="4">Lambda family phage holin</fullName>
    </submittedName>
    <submittedName>
        <fullName evidence="2">Phage holin, lambda family</fullName>
    </submittedName>
</protein>
<evidence type="ECO:0000313" key="4">
    <source>
        <dbReference type="EMBL" id="TQI83184.1"/>
    </source>
</evidence>
<dbReference type="EMBL" id="PQGI01000013">
    <property type="protein sequence ID" value="POP15402.1"/>
    <property type="molecule type" value="Genomic_DNA"/>
</dbReference>
<reference evidence="4 6" key="2">
    <citation type="submission" date="2019-06" db="EMBL/GenBank/DDBJ databases">
        <authorList>
            <person name="Deangelis K."/>
            <person name="Huntemann M."/>
            <person name="Clum A."/>
            <person name="Pillay M."/>
            <person name="Palaniappan K."/>
            <person name="Varghese N."/>
            <person name="Mikhailova N."/>
            <person name="Stamatis D."/>
            <person name="Reddy T."/>
            <person name="Daum C."/>
            <person name="Shapiro N."/>
            <person name="Ivanova N."/>
            <person name="Kyrpides N."/>
            <person name="Woyke T."/>
        </authorList>
    </citation>
    <scope>NUCLEOTIDE SEQUENCE [LARGE SCALE GENOMIC DNA]</scope>
    <source>
        <strain evidence="4 6">106R</strain>
    </source>
</reference>
<reference evidence="4 6" key="3">
    <citation type="submission" date="2019-07" db="EMBL/GenBank/DDBJ databases">
        <title>Investigation of anaerobic lignin degradation for improved lignocellulosic biofuels.</title>
        <authorList>
            <person name="Deangelis K.PhD."/>
        </authorList>
    </citation>
    <scope>NUCLEOTIDE SEQUENCE [LARGE SCALE GENOMIC DNA]</scope>
    <source>
        <strain evidence="4 6">106R</strain>
    </source>
</reference>
<sequence>MSSIEPDAVGLIVQRVCEYLQPVLNAILAGVMALLHGAYRNVGIRRRLLNAAMCALLAWTVRDALALMGLELNWANLASVLIGFMGADYINALIKKFIGKKTGFKNVK</sequence>
<dbReference type="Pfam" id="PF05106">
    <property type="entry name" value="Phage_holin_3_1"/>
    <property type="match status" value="1"/>
</dbReference>
<evidence type="ECO:0000313" key="3">
    <source>
        <dbReference type="EMBL" id="POP15402.1"/>
    </source>
</evidence>
<organism evidence="4 6">
    <name type="scientific">Serratia marcescens</name>
    <dbReference type="NCBI Taxonomy" id="615"/>
    <lineage>
        <taxon>Bacteria</taxon>
        <taxon>Pseudomonadati</taxon>
        <taxon>Pseudomonadota</taxon>
        <taxon>Gammaproteobacteria</taxon>
        <taxon>Enterobacterales</taxon>
        <taxon>Yersiniaceae</taxon>
        <taxon>Serratia</taxon>
    </lineage>
</organism>
<dbReference type="GeneID" id="64307126"/>
<keyword evidence="1" id="KW-0812">Transmembrane</keyword>